<organism evidence="1 2">
    <name type="scientific">Goodea atripinnis</name>
    <dbReference type="NCBI Taxonomy" id="208336"/>
    <lineage>
        <taxon>Eukaryota</taxon>
        <taxon>Metazoa</taxon>
        <taxon>Chordata</taxon>
        <taxon>Craniata</taxon>
        <taxon>Vertebrata</taxon>
        <taxon>Euteleostomi</taxon>
        <taxon>Actinopterygii</taxon>
        <taxon>Neopterygii</taxon>
        <taxon>Teleostei</taxon>
        <taxon>Neoteleostei</taxon>
        <taxon>Acanthomorphata</taxon>
        <taxon>Ovalentaria</taxon>
        <taxon>Atherinomorphae</taxon>
        <taxon>Cyprinodontiformes</taxon>
        <taxon>Goodeidae</taxon>
        <taxon>Goodea</taxon>
    </lineage>
</organism>
<gene>
    <name evidence="1" type="ORF">GOODEAATRI_019271</name>
</gene>
<evidence type="ECO:0000313" key="2">
    <source>
        <dbReference type="Proteomes" id="UP001476798"/>
    </source>
</evidence>
<comment type="caution">
    <text evidence="1">The sequence shown here is derived from an EMBL/GenBank/DDBJ whole genome shotgun (WGS) entry which is preliminary data.</text>
</comment>
<keyword evidence="2" id="KW-1185">Reference proteome</keyword>
<dbReference type="Proteomes" id="UP001476798">
    <property type="component" value="Unassembled WGS sequence"/>
</dbReference>
<sequence length="77" mass="8227">MQLERVVAYARSHRLPNNAECGGSNRAKEGVIAFRVLLPWRPPPQILPCQTDGPGRRAVSKEGGGGVWVGILGLHAG</sequence>
<name>A0ABV0PFG6_9TELE</name>
<reference evidence="1 2" key="1">
    <citation type="submission" date="2021-06" db="EMBL/GenBank/DDBJ databases">
        <authorList>
            <person name="Palmer J.M."/>
        </authorList>
    </citation>
    <scope>NUCLEOTIDE SEQUENCE [LARGE SCALE GENOMIC DNA]</scope>
    <source>
        <strain evidence="1 2">GA_2019</strain>
        <tissue evidence="1">Muscle</tissue>
    </source>
</reference>
<accession>A0ABV0PFG6</accession>
<protein>
    <submittedName>
        <fullName evidence="1">Uncharacterized protein</fullName>
    </submittedName>
</protein>
<proteinExistence type="predicted"/>
<evidence type="ECO:0000313" key="1">
    <source>
        <dbReference type="EMBL" id="MEQ2182151.1"/>
    </source>
</evidence>
<dbReference type="EMBL" id="JAHRIO010071665">
    <property type="protein sequence ID" value="MEQ2182151.1"/>
    <property type="molecule type" value="Genomic_DNA"/>
</dbReference>